<accession>A0A418SDP1</accession>
<organism evidence="1 2">
    <name type="scientific">Pseudooceanicola algae</name>
    <dbReference type="NCBI Taxonomy" id="1537215"/>
    <lineage>
        <taxon>Bacteria</taxon>
        <taxon>Pseudomonadati</taxon>
        <taxon>Pseudomonadota</taxon>
        <taxon>Alphaproteobacteria</taxon>
        <taxon>Rhodobacterales</taxon>
        <taxon>Paracoccaceae</taxon>
        <taxon>Pseudooceanicola</taxon>
    </lineage>
</organism>
<gene>
    <name evidence="1" type="ORF">PSAL_038360</name>
</gene>
<protein>
    <submittedName>
        <fullName evidence="1">Uncharacterized protein</fullName>
    </submittedName>
</protein>
<evidence type="ECO:0000313" key="1">
    <source>
        <dbReference type="EMBL" id="QPM92572.1"/>
    </source>
</evidence>
<sequence length="850" mass="92231">MVVIYSQSASSTAPKAYPSYRYVDGRMAILFSERENLFNSTYPAFGEGSVWQAGPYLYTEVSFFSTNYHLVTPGGVRLRVAPDEQGRYPIGAFPGSFPEALELAVSAGAVQLEAAVTYTAERSAVFRDMPVRIYGNGSKIQRLADADNDPILDIGFSFSDPVPVSGISLISLWAGYPVATLSGSANFQVGQTVSMVGRQYRFVTNLSAPNDVLIGSSRTQSLVNLKDAINGSSGAGSRYASSTVTNAELSATMNGSNLEVTSTAQIIPDNKWQFGTNSGNWQRQNSPTVGGRVTLFSTDFSTLDVQVGDVMKVVSDDYIPWSDPDDNEYCGESIRVDGISEGKYILTSQPPAMWQHFQTNTRLARLTDMPVRIENLECSDTEGFDPEINTSHILITGAVQPELRNVGTHFGAASHLELFSCYKPKTQGIYGTNLRTSTAERYNAFGYVMVEYGCTGGKHTDLFGSKCRHVYTTGARGISTPPSSEMARYGGVIGAVIQGIGADCEHYAFDTHSDALRCHFDVTVSQGYSGMLASLFGVQLRGEGHTLRADVEAQACVTVKVVGDGRGEHDIDVIYRRPDLQQGMQTDLVRFDSDSSQPSRIRMAMRATISDYGNPIIHSSGVDVLVSRLDIEYAPQTDYTGAIFYQENCRIECSHLDWDMQHSTAATPRIVRQKGPAGDVVIDHARIRNAPTFYVGDLGSESSARIIIHDLLTDSPVQVLNQSSGWDVFANRIPGAIGLANVRTHGSGHPLPSIMAYASAAGGAKNVIWRGRFETNLLLLMANTHSTDVDLSSLTAPAHEGQRLTISIRSPSFGYTLRTTTANVSLANDLLMGPGQVANFIGYQGVWIRA</sequence>
<dbReference type="AlphaFoldDB" id="A0A418SDP1"/>
<dbReference type="RefSeq" id="WP_119840370.1">
    <property type="nucleotide sequence ID" value="NZ_CP060439.1"/>
</dbReference>
<dbReference type="OrthoDB" id="9553216at2"/>
<geneLocation type="plasmid" evidence="1 2">
    <name>p49</name>
</geneLocation>
<name>A0A418SDP1_9RHOB</name>
<keyword evidence="1" id="KW-0614">Plasmid</keyword>
<keyword evidence="2" id="KW-1185">Reference proteome</keyword>
<evidence type="ECO:0000313" key="2">
    <source>
        <dbReference type="Proteomes" id="UP000283786"/>
    </source>
</evidence>
<reference evidence="1 2" key="1">
    <citation type="submission" date="2020-08" db="EMBL/GenBank/DDBJ databases">
        <title>Genome sequence of Rhodobacteraceae bacterium Lw-13e.</title>
        <authorList>
            <person name="Poehlein A."/>
            <person name="Wolter L."/>
            <person name="Daniel R."/>
            <person name="Brinkhoff T."/>
        </authorList>
    </citation>
    <scope>NUCLEOTIDE SEQUENCE [LARGE SCALE GENOMIC DNA]</scope>
    <source>
        <strain evidence="1 2">Lw-13e</strain>
        <plasmid evidence="1 2">p49</plasmid>
    </source>
</reference>
<dbReference type="EMBL" id="CP060439">
    <property type="protein sequence ID" value="QPM92572.1"/>
    <property type="molecule type" value="Genomic_DNA"/>
</dbReference>
<dbReference type="Proteomes" id="UP000283786">
    <property type="component" value="Plasmid p49"/>
</dbReference>
<proteinExistence type="predicted"/>
<dbReference type="KEGG" id="palw:PSAL_038360"/>